<dbReference type="SUPFAM" id="SSF48452">
    <property type="entry name" value="TPR-like"/>
    <property type="match status" value="2"/>
</dbReference>
<keyword evidence="9" id="KW-0802">TPR repeat</keyword>
<dbReference type="InterPro" id="IPR011990">
    <property type="entry name" value="TPR-like_helical_dom_sf"/>
</dbReference>
<keyword evidence="11" id="KW-1133">Transmembrane helix</keyword>
<feature type="domain" description="Histidine kinase" evidence="12">
    <location>
        <begin position="634"/>
        <end position="722"/>
    </location>
</feature>
<dbReference type="SMART" id="SM00028">
    <property type="entry name" value="TPR"/>
    <property type="match status" value="5"/>
</dbReference>
<dbReference type="Gene3D" id="1.25.40.10">
    <property type="entry name" value="Tetratricopeptide repeat domain"/>
    <property type="match status" value="2"/>
</dbReference>
<dbReference type="InterPro" id="IPR050482">
    <property type="entry name" value="Sensor_HK_TwoCompSys"/>
</dbReference>
<comment type="catalytic activity">
    <reaction evidence="1">
        <text>ATP + protein L-histidine = ADP + protein N-phospho-L-histidine.</text>
        <dbReference type="EC" id="2.7.13.3"/>
    </reaction>
</comment>
<dbReference type="GO" id="GO:0000155">
    <property type="term" value="F:phosphorelay sensor kinase activity"/>
    <property type="evidence" value="ECO:0007669"/>
    <property type="project" value="InterPro"/>
</dbReference>
<dbReference type="Gene3D" id="1.20.5.1930">
    <property type="match status" value="1"/>
</dbReference>
<dbReference type="AlphaFoldDB" id="A0A6P1VX76"/>
<keyword evidence="7" id="KW-0067">ATP-binding</keyword>
<evidence type="ECO:0000256" key="3">
    <source>
        <dbReference type="ARBA" id="ARBA00022553"/>
    </source>
</evidence>
<dbReference type="Proteomes" id="UP000464577">
    <property type="component" value="Chromosome"/>
</dbReference>
<dbReference type="GO" id="GO:0005524">
    <property type="term" value="F:ATP binding"/>
    <property type="evidence" value="ECO:0007669"/>
    <property type="project" value="UniProtKB-KW"/>
</dbReference>
<dbReference type="InterPro" id="IPR003594">
    <property type="entry name" value="HATPase_dom"/>
</dbReference>
<evidence type="ECO:0000313" key="14">
    <source>
        <dbReference type="Proteomes" id="UP000464577"/>
    </source>
</evidence>
<evidence type="ECO:0000256" key="7">
    <source>
        <dbReference type="ARBA" id="ARBA00022840"/>
    </source>
</evidence>
<dbReference type="InterPro" id="IPR036890">
    <property type="entry name" value="HATPase_C_sf"/>
</dbReference>
<feature type="repeat" description="TPR" evidence="9">
    <location>
        <begin position="233"/>
        <end position="266"/>
    </location>
</feature>
<dbReference type="InterPro" id="IPR005467">
    <property type="entry name" value="His_kinase_dom"/>
</dbReference>
<organism evidence="13 14">
    <name type="scientific">Spirosoma endbachense</name>
    <dbReference type="NCBI Taxonomy" id="2666025"/>
    <lineage>
        <taxon>Bacteria</taxon>
        <taxon>Pseudomonadati</taxon>
        <taxon>Bacteroidota</taxon>
        <taxon>Cytophagia</taxon>
        <taxon>Cytophagales</taxon>
        <taxon>Cytophagaceae</taxon>
        <taxon>Spirosoma</taxon>
    </lineage>
</organism>
<keyword evidence="11" id="KW-0812">Transmembrane</keyword>
<name>A0A6P1VX76_9BACT</name>
<dbReference type="KEGG" id="senf:GJR95_23090"/>
<keyword evidence="6" id="KW-0418">Kinase</keyword>
<keyword evidence="11" id="KW-0472">Membrane</keyword>
<dbReference type="Pfam" id="PF02518">
    <property type="entry name" value="HATPase_c"/>
    <property type="match status" value="1"/>
</dbReference>
<keyword evidence="14" id="KW-1185">Reference proteome</keyword>
<keyword evidence="8" id="KW-0902">Two-component regulatory system</keyword>
<dbReference type="Gene3D" id="3.30.565.10">
    <property type="entry name" value="Histidine kinase-like ATPase, C-terminal domain"/>
    <property type="match status" value="1"/>
</dbReference>
<evidence type="ECO:0000256" key="1">
    <source>
        <dbReference type="ARBA" id="ARBA00000085"/>
    </source>
</evidence>
<keyword evidence="4" id="KW-0808">Transferase</keyword>
<evidence type="ECO:0000256" key="9">
    <source>
        <dbReference type="PROSITE-ProRule" id="PRU00339"/>
    </source>
</evidence>
<feature type="coiled-coil region" evidence="10">
    <location>
        <begin position="457"/>
        <end position="519"/>
    </location>
</feature>
<dbReference type="CDD" id="cd16917">
    <property type="entry name" value="HATPase_UhpB-NarQ-NarX-like"/>
    <property type="match status" value="1"/>
</dbReference>
<dbReference type="PROSITE" id="PS50005">
    <property type="entry name" value="TPR"/>
    <property type="match status" value="1"/>
</dbReference>
<dbReference type="PROSITE" id="PS50109">
    <property type="entry name" value="HIS_KIN"/>
    <property type="match status" value="1"/>
</dbReference>
<dbReference type="InterPro" id="IPR011712">
    <property type="entry name" value="Sig_transdc_His_kin_sub3_dim/P"/>
</dbReference>
<evidence type="ECO:0000256" key="4">
    <source>
        <dbReference type="ARBA" id="ARBA00022679"/>
    </source>
</evidence>
<dbReference type="Pfam" id="PF13181">
    <property type="entry name" value="TPR_8"/>
    <property type="match status" value="1"/>
</dbReference>
<keyword evidence="3" id="KW-0597">Phosphoprotein</keyword>
<dbReference type="SUPFAM" id="SSF55874">
    <property type="entry name" value="ATPase domain of HSP90 chaperone/DNA topoisomerase II/histidine kinase"/>
    <property type="match status" value="1"/>
</dbReference>
<gene>
    <name evidence="13" type="ORF">GJR95_23090</name>
</gene>
<dbReference type="Pfam" id="PF07730">
    <property type="entry name" value="HisKA_3"/>
    <property type="match status" value="1"/>
</dbReference>
<evidence type="ECO:0000256" key="10">
    <source>
        <dbReference type="SAM" id="Coils"/>
    </source>
</evidence>
<dbReference type="PANTHER" id="PTHR24421:SF10">
    <property type="entry name" value="NITRATE_NITRITE SENSOR PROTEIN NARQ"/>
    <property type="match status" value="1"/>
</dbReference>
<evidence type="ECO:0000256" key="2">
    <source>
        <dbReference type="ARBA" id="ARBA00012438"/>
    </source>
</evidence>
<dbReference type="PANTHER" id="PTHR24421">
    <property type="entry name" value="NITRATE/NITRITE SENSOR PROTEIN NARX-RELATED"/>
    <property type="match status" value="1"/>
</dbReference>
<evidence type="ECO:0000256" key="8">
    <source>
        <dbReference type="ARBA" id="ARBA00023012"/>
    </source>
</evidence>
<dbReference type="EC" id="2.7.13.3" evidence="2"/>
<protein>
    <recommendedName>
        <fullName evidence="2">histidine kinase</fullName>
        <ecNumber evidence="2">2.7.13.3</ecNumber>
    </recommendedName>
</protein>
<dbReference type="GO" id="GO:0016020">
    <property type="term" value="C:membrane"/>
    <property type="evidence" value="ECO:0007669"/>
    <property type="project" value="InterPro"/>
</dbReference>
<proteinExistence type="predicted"/>
<evidence type="ECO:0000259" key="12">
    <source>
        <dbReference type="PROSITE" id="PS50109"/>
    </source>
</evidence>
<dbReference type="InterPro" id="IPR019734">
    <property type="entry name" value="TPR_rpt"/>
</dbReference>
<dbReference type="GO" id="GO:0046983">
    <property type="term" value="F:protein dimerization activity"/>
    <property type="evidence" value="ECO:0007669"/>
    <property type="project" value="InterPro"/>
</dbReference>
<reference evidence="13 14" key="1">
    <citation type="submission" date="2019-11" db="EMBL/GenBank/DDBJ databases">
        <title>Spirosoma endbachense sp. nov., isolated from a natural salt meadow.</title>
        <authorList>
            <person name="Rojas J."/>
            <person name="Ambika Manirajan B."/>
            <person name="Ratering S."/>
            <person name="Suarez C."/>
            <person name="Geissler-Plaum R."/>
            <person name="Schnell S."/>
        </authorList>
    </citation>
    <scope>NUCLEOTIDE SEQUENCE [LARGE SCALE GENOMIC DNA]</scope>
    <source>
        <strain evidence="13 14">I-24</strain>
    </source>
</reference>
<dbReference type="Pfam" id="PF13424">
    <property type="entry name" value="TPR_12"/>
    <property type="match status" value="1"/>
</dbReference>
<accession>A0A6P1VX76</accession>
<evidence type="ECO:0000256" key="6">
    <source>
        <dbReference type="ARBA" id="ARBA00022777"/>
    </source>
</evidence>
<dbReference type="EMBL" id="CP045997">
    <property type="protein sequence ID" value="QHV97713.1"/>
    <property type="molecule type" value="Genomic_DNA"/>
</dbReference>
<evidence type="ECO:0000256" key="11">
    <source>
        <dbReference type="SAM" id="Phobius"/>
    </source>
</evidence>
<keyword evidence="10" id="KW-0175">Coiled coil</keyword>
<evidence type="ECO:0000313" key="13">
    <source>
        <dbReference type="EMBL" id="QHV97713.1"/>
    </source>
</evidence>
<evidence type="ECO:0000256" key="5">
    <source>
        <dbReference type="ARBA" id="ARBA00022741"/>
    </source>
</evidence>
<keyword evidence="5" id="KW-0547">Nucleotide-binding</keyword>
<feature type="transmembrane region" description="Helical" evidence="11">
    <location>
        <begin position="480"/>
        <end position="497"/>
    </location>
</feature>
<sequence length="722" mass="83086">MRERANERLVYDAYLVNSERDRVSPICSLTLLPMRYLLLFFLTSTVAVAQNPIIDSLRRELTKLPTDSNRVKTLHELATNLWWNGYDSIAIQTLRQGMKVAQQVKYPTGEIRARLALARIEADYLSDTKSAHAQLDTAQQMAITIHDLSLQGQVFLRRAQLYENIMDKLPVARTLLDKALQKFKQAPDRKWEAQAYNEMAIMKMGEGNYVAAINFWLNAQRIQESIGDWKGLRATLPNLGAVYIKLNRYTEAMACFTEAEKVADRLNDTMIRTFILSRKGEIFEKKGEYATALPLYLQQVKAYSNPYLPGNLARAYGAVGRMYIQLNQYDKALHYTKLSQDTYRKTVEKTQEAMEHNAQANFGKIYLALKQYDRTVSSAREGLAWTENVREMRPERTEYLRQLSDAYDHLKQPAKALYYFKRYKAEADTMLNEEAMQKATVASMTFDFEKKQQVVRLQQARQQARIQLLENDNLEKTRNFLIVLLLLSAGILGFVFWNNRRLRTRNEELSRKNAEIEAALYRGQTIERKRVASELHDSVASKVSALKWRFEAFDTSQFDTDQHREHARLLEHMGEVYDDIRAISHNLMPEILEKQGLQAALIKLTDTLNVQNRTRFLIEVEKSGEDVRGKTAYELYAITLELVNNILKHARARQADISLFRQNGFLALTVQDDGQGFSLENQKDGIGLQNIQSRLERLGGTYLISNRDQGGTLVNVQIPMAG</sequence>